<feature type="transmembrane region" description="Helical" evidence="6">
    <location>
        <begin position="307"/>
        <end position="338"/>
    </location>
</feature>
<keyword evidence="5 6" id="KW-0472">Membrane</keyword>
<evidence type="ECO:0000256" key="5">
    <source>
        <dbReference type="ARBA" id="ARBA00023136"/>
    </source>
</evidence>
<evidence type="ECO:0000256" key="1">
    <source>
        <dbReference type="ARBA" id="ARBA00004141"/>
    </source>
</evidence>
<dbReference type="InterPro" id="IPR002549">
    <property type="entry name" value="AI-2E-like"/>
</dbReference>
<protein>
    <submittedName>
        <fullName evidence="7">PurR-regulated permease PerM</fullName>
    </submittedName>
</protein>
<feature type="transmembrane region" description="Helical" evidence="6">
    <location>
        <begin position="46"/>
        <end position="63"/>
    </location>
</feature>
<feature type="transmembrane region" description="Helical" evidence="6">
    <location>
        <begin position="75"/>
        <end position="96"/>
    </location>
</feature>
<feature type="transmembrane region" description="Helical" evidence="6">
    <location>
        <begin position="152"/>
        <end position="175"/>
    </location>
</feature>
<sequence length="364" mass="38338">MHAAQHDTDPAEPPRRGSSANFATRVVTVLAILGAAWLLIEMTSLLMLVFAAIVLAVVFDAMARLLTRWTKLPRGLALTLAIFILLGVFIGIFVMFGAQLAREFDTIREKIPGALTAIEGQLETWGLGDRVRSVFEQGAGDVSSLMSSAGSYALSIGSGLADFALVLVGAIFLAADPAVYRRGVILLTPKRAEPVMDDALDDCTHALRGWMNGQLMSMIVVAAATSAGLWLLGVPAAGGLGLIAGLLDVIPFVGPIIAGTPAVILAFTVSPATALWTVGLFFLVQQIQGNFLQPMIQKYAVDVPPAVLLFAVGGAGILFGFLGVLLAAPLTVVTFVLVQRIYVKTLLGREITVAGREERETSGG</sequence>
<dbReference type="Pfam" id="PF01594">
    <property type="entry name" value="AI-2E_transport"/>
    <property type="match status" value="1"/>
</dbReference>
<gene>
    <name evidence="7" type="ORF">FHT01_000016</name>
</gene>
<dbReference type="PANTHER" id="PTHR21716:SF62">
    <property type="entry name" value="TRANSPORT PROTEIN YDBI-RELATED"/>
    <property type="match status" value="1"/>
</dbReference>
<evidence type="ECO:0000313" key="7">
    <source>
        <dbReference type="EMBL" id="NIJ22474.1"/>
    </source>
</evidence>
<comment type="subcellular location">
    <subcellularLocation>
        <location evidence="1">Membrane</location>
        <topology evidence="1">Multi-pass membrane protein</topology>
    </subcellularLocation>
</comment>
<reference evidence="7 8" key="1">
    <citation type="submission" date="2020-03" db="EMBL/GenBank/DDBJ databases">
        <title>Genomic Encyclopedia of Type Strains, Phase IV (KMG-IV): sequencing the most valuable type-strain genomes for metagenomic binning, comparative biology and taxonomic classification.</title>
        <authorList>
            <person name="Goeker M."/>
        </authorList>
    </citation>
    <scope>NUCLEOTIDE SEQUENCE [LARGE SCALE GENOMIC DNA]</scope>
    <source>
        <strain evidence="7 8">DSM 22753</strain>
    </source>
</reference>
<evidence type="ECO:0000256" key="4">
    <source>
        <dbReference type="ARBA" id="ARBA00022989"/>
    </source>
</evidence>
<proteinExistence type="inferred from homology"/>
<accession>A0ABX0TYS8</accession>
<feature type="transmembrane region" description="Helical" evidence="6">
    <location>
        <begin position="264"/>
        <end position="287"/>
    </location>
</feature>
<organism evidence="7 8">
    <name type="scientific">Sphingomonas japonica</name>
    <dbReference type="NCBI Taxonomy" id="511662"/>
    <lineage>
        <taxon>Bacteria</taxon>
        <taxon>Pseudomonadati</taxon>
        <taxon>Pseudomonadota</taxon>
        <taxon>Alphaproteobacteria</taxon>
        <taxon>Sphingomonadales</taxon>
        <taxon>Sphingomonadaceae</taxon>
        <taxon>Sphingomonas</taxon>
    </lineage>
</organism>
<evidence type="ECO:0000313" key="8">
    <source>
        <dbReference type="Proteomes" id="UP000788153"/>
    </source>
</evidence>
<dbReference type="Proteomes" id="UP000788153">
    <property type="component" value="Unassembled WGS sequence"/>
</dbReference>
<comment type="caution">
    <text evidence="7">The sequence shown here is derived from an EMBL/GenBank/DDBJ whole genome shotgun (WGS) entry which is preliminary data.</text>
</comment>
<evidence type="ECO:0000256" key="2">
    <source>
        <dbReference type="ARBA" id="ARBA00009773"/>
    </source>
</evidence>
<comment type="similarity">
    <text evidence="2">Belongs to the autoinducer-2 exporter (AI-2E) (TC 2.A.86) family.</text>
</comment>
<dbReference type="EMBL" id="JAASQP010000001">
    <property type="protein sequence ID" value="NIJ22474.1"/>
    <property type="molecule type" value="Genomic_DNA"/>
</dbReference>
<dbReference type="PANTHER" id="PTHR21716">
    <property type="entry name" value="TRANSMEMBRANE PROTEIN"/>
    <property type="match status" value="1"/>
</dbReference>
<name>A0ABX0TYS8_9SPHN</name>
<keyword evidence="8" id="KW-1185">Reference proteome</keyword>
<evidence type="ECO:0000256" key="6">
    <source>
        <dbReference type="SAM" id="Phobius"/>
    </source>
</evidence>
<dbReference type="RefSeq" id="WP_140047710.1">
    <property type="nucleotide sequence ID" value="NZ_BAAAEV010000001.1"/>
</dbReference>
<keyword evidence="4 6" id="KW-1133">Transmembrane helix</keyword>
<feature type="transmembrane region" description="Helical" evidence="6">
    <location>
        <begin position="22"/>
        <end position="40"/>
    </location>
</feature>
<keyword evidence="3 6" id="KW-0812">Transmembrane</keyword>
<evidence type="ECO:0000256" key="3">
    <source>
        <dbReference type="ARBA" id="ARBA00022692"/>
    </source>
</evidence>